<feature type="domain" description="ABC transmembrane type-1" evidence="9">
    <location>
        <begin position="20"/>
        <end position="304"/>
    </location>
</feature>
<evidence type="ECO:0000259" key="8">
    <source>
        <dbReference type="PROSITE" id="PS50893"/>
    </source>
</evidence>
<evidence type="ECO:0000259" key="9">
    <source>
        <dbReference type="PROSITE" id="PS50929"/>
    </source>
</evidence>
<keyword evidence="5 7" id="KW-1133">Transmembrane helix</keyword>
<feature type="transmembrane region" description="Helical" evidence="7">
    <location>
        <begin position="157"/>
        <end position="174"/>
    </location>
</feature>
<keyword evidence="3" id="KW-0547">Nucleotide-binding</keyword>
<keyword evidence="11" id="KW-1185">Reference proteome</keyword>
<evidence type="ECO:0000256" key="1">
    <source>
        <dbReference type="ARBA" id="ARBA00004651"/>
    </source>
</evidence>
<feature type="transmembrane region" description="Helical" evidence="7">
    <location>
        <begin position="232"/>
        <end position="262"/>
    </location>
</feature>
<dbReference type="RefSeq" id="WP_316974696.1">
    <property type="nucleotide sequence ID" value="NZ_JAWIIJ010000012.1"/>
</dbReference>
<dbReference type="GO" id="GO:0005524">
    <property type="term" value="F:ATP binding"/>
    <property type="evidence" value="ECO:0007669"/>
    <property type="project" value="UniProtKB-KW"/>
</dbReference>
<organism evidence="10 11">
    <name type="scientific">Marinobacter xestospongiae</name>
    <dbReference type="NCBI Taxonomy" id="994319"/>
    <lineage>
        <taxon>Bacteria</taxon>
        <taxon>Pseudomonadati</taxon>
        <taxon>Pseudomonadota</taxon>
        <taxon>Gammaproteobacteria</taxon>
        <taxon>Pseudomonadales</taxon>
        <taxon>Marinobacteraceae</taxon>
        <taxon>Marinobacter</taxon>
    </lineage>
</organism>
<reference evidence="10 11" key="1">
    <citation type="submission" date="2023-10" db="EMBL/GenBank/DDBJ databases">
        <title>Characteristics and mechanism of a salt-tolerant marine origin heterotrophic nitrifying- aerobic denitrifying bacteria Marinobacter xestospongiae HN1.</title>
        <authorList>
            <person name="Qi R."/>
        </authorList>
    </citation>
    <scope>NUCLEOTIDE SEQUENCE [LARGE SCALE GENOMIC DNA]</scope>
    <source>
        <strain evidence="10 11">HN1</strain>
    </source>
</reference>
<evidence type="ECO:0000256" key="4">
    <source>
        <dbReference type="ARBA" id="ARBA00022840"/>
    </source>
</evidence>
<dbReference type="PROSITE" id="PS50893">
    <property type="entry name" value="ABC_TRANSPORTER_2"/>
    <property type="match status" value="1"/>
</dbReference>
<dbReference type="SMART" id="SM00382">
    <property type="entry name" value="AAA"/>
    <property type="match status" value="1"/>
</dbReference>
<dbReference type="Pfam" id="PF00005">
    <property type="entry name" value="ABC_tran"/>
    <property type="match status" value="1"/>
</dbReference>
<dbReference type="PANTHER" id="PTHR24221">
    <property type="entry name" value="ATP-BINDING CASSETTE SUB-FAMILY B"/>
    <property type="match status" value="1"/>
</dbReference>
<dbReference type="Proteomes" id="UP001269819">
    <property type="component" value="Unassembled WGS sequence"/>
</dbReference>
<keyword evidence="2 7" id="KW-0812">Transmembrane</keyword>
<evidence type="ECO:0000313" key="10">
    <source>
        <dbReference type="EMBL" id="MDV2080263.1"/>
    </source>
</evidence>
<dbReference type="InterPro" id="IPR017871">
    <property type="entry name" value="ABC_transporter-like_CS"/>
</dbReference>
<proteinExistence type="predicted"/>
<dbReference type="InterPro" id="IPR039421">
    <property type="entry name" value="Type_1_exporter"/>
</dbReference>
<evidence type="ECO:0000256" key="3">
    <source>
        <dbReference type="ARBA" id="ARBA00022741"/>
    </source>
</evidence>
<evidence type="ECO:0000313" key="11">
    <source>
        <dbReference type="Proteomes" id="UP001269819"/>
    </source>
</evidence>
<dbReference type="SUPFAM" id="SSF90123">
    <property type="entry name" value="ABC transporter transmembrane region"/>
    <property type="match status" value="1"/>
</dbReference>
<dbReference type="Pfam" id="PF00664">
    <property type="entry name" value="ABC_membrane"/>
    <property type="match status" value="1"/>
</dbReference>
<protein>
    <submittedName>
        <fullName evidence="10">ABC transporter ATP-binding protein</fullName>
    </submittedName>
</protein>
<accession>A0ABU3W152</accession>
<dbReference type="InterPro" id="IPR003439">
    <property type="entry name" value="ABC_transporter-like_ATP-bd"/>
</dbReference>
<dbReference type="InterPro" id="IPR036640">
    <property type="entry name" value="ABC1_TM_sf"/>
</dbReference>
<feature type="transmembrane region" description="Helical" evidence="7">
    <location>
        <begin position="20"/>
        <end position="46"/>
    </location>
</feature>
<dbReference type="InterPro" id="IPR011527">
    <property type="entry name" value="ABC1_TM_dom"/>
</dbReference>
<dbReference type="PANTHER" id="PTHR24221:SF654">
    <property type="entry name" value="ATP-BINDING CASSETTE SUB-FAMILY B MEMBER 6"/>
    <property type="match status" value="1"/>
</dbReference>
<feature type="transmembrane region" description="Helical" evidence="7">
    <location>
        <begin position="130"/>
        <end position="151"/>
    </location>
</feature>
<sequence>MLNTLMSLLGRDVAIFRRYLIMVVLYGLLNGITVVLLVPLLSHLLAGEVSPATFWLAGFLGCAALAWWWRVQVDKAGVRVGVSVLRSGRLRLGDHVAGLPVGWFTPANTARLSHVVSHGLMEVAQLPAHVFTPVFGGLVTPLVMVLALFALNGQMGLIALLALPLLAVVFWLATRLGRQVDRRFHDHAADTSQRLVEFAQAQSVLRAFNGEGAGARFLAEAIDRQHRSARQLIYPSILAVTLNAWVVQAVFAALLLAAVFWLNQALMAGQSSQSLIAVTVALLLSYRFVEPLLEVAGYGEALRGARNQLDGVREILAAQPLPQPPQPQSPADHSVTLRDVRFRYGASETEVLRGVSLEVAPGSMVALVGASGSGKTTLMRLVARFFDVTGGQVLVGGVDVRQMTSDQLAAQISQVFQDTYLFQGCIADNIRLGRPGASDDELAEVVRLAGVETLVERLPEGLETLVGEGGARLSGGERQRIAIARALIKDAPILLVDEATAALDTGNQAIIAETLARLRGKRTLIVIAHQLSTITSADRIVVLEDGAVCEQGCHRELAAAGGRYARFLAQRESAKGWQVAGGQSHLRQAEHCVDT</sequence>
<gene>
    <name evidence="10" type="ORF">RYS15_16365</name>
</gene>
<dbReference type="PROSITE" id="PS00211">
    <property type="entry name" value="ABC_TRANSPORTER_1"/>
    <property type="match status" value="1"/>
</dbReference>
<dbReference type="InterPro" id="IPR003593">
    <property type="entry name" value="AAA+_ATPase"/>
</dbReference>
<dbReference type="Gene3D" id="3.40.50.300">
    <property type="entry name" value="P-loop containing nucleotide triphosphate hydrolases"/>
    <property type="match status" value="1"/>
</dbReference>
<name>A0ABU3W152_9GAMM</name>
<evidence type="ECO:0000256" key="6">
    <source>
        <dbReference type="ARBA" id="ARBA00023136"/>
    </source>
</evidence>
<comment type="caution">
    <text evidence="10">The sequence shown here is derived from an EMBL/GenBank/DDBJ whole genome shotgun (WGS) entry which is preliminary data.</text>
</comment>
<comment type="subcellular location">
    <subcellularLocation>
        <location evidence="1">Cell membrane</location>
        <topology evidence="1">Multi-pass membrane protein</topology>
    </subcellularLocation>
</comment>
<feature type="domain" description="ABC transporter" evidence="8">
    <location>
        <begin position="335"/>
        <end position="570"/>
    </location>
</feature>
<dbReference type="SUPFAM" id="SSF52540">
    <property type="entry name" value="P-loop containing nucleoside triphosphate hydrolases"/>
    <property type="match status" value="1"/>
</dbReference>
<dbReference type="PROSITE" id="PS50929">
    <property type="entry name" value="ABC_TM1F"/>
    <property type="match status" value="1"/>
</dbReference>
<dbReference type="Gene3D" id="1.20.1560.10">
    <property type="entry name" value="ABC transporter type 1, transmembrane domain"/>
    <property type="match status" value="1"/>
</dbReference>
<feature type="transmembrane region" description="Helical" evidence="7">
    <location>
        <begin position="52"/>
        <end position="69"/>
    </location>
</feature>
<evidence type="ECO:0000256" key="2">
    <source>
        <dbReference type="ARBA" id="ARBA00022692"/>
    </source>
</evidence>
<keyword evidence="4 10" id="KW-0067">ATP-binding</keyword>
<keyword evidence="6 7" id="KW-0472">Membrane</keyword>
<evidence type="ECO:0000256" key="5">
    <source>
        <dbReference type="ARBA" id="ARBA00022989"/>
    </source>
</evidence>
<evidence type="ECO:0000256" key="7">
    <source>
        <dbReference type="SAM" id="Phobius"/>
    </source>
</evidence>
<dbReference type="InterPro" id="IPR027417">
    <property type="entry name" value="P-loop_NTPase"/>
</dbReference>
<dbReference type="EMBL" id="JAWIIJ010000012">
    <property type="protein sequence ID" value="MDV2080263.1"/>
    <property type="molecule type" value="Genomic_DNA"/>
</dbReference>